<dbReference type="EMBL" id="BMGZ01000002">
    <property type="protein sequence ID" value="GGH97409.1"/>
    <property type="molecule type" value="Genomic_DNA"/>
</dbReference>
<dbReference type="Proteomes" id="UP000818603">
    <property type="component" value="Unassembled WGS sequence"/>
</dbReference>
<evidence type="ECO:0000259" key="6">
    <source>
        <dbReference type="Pfam" id="PF02656"/>
    </source>
</evidence>
<evidence type="ECO:0000313" key="8">
    <source>
        <dbReference type="EMBL" id="NHK28084.1"/>
    </source>
</evidence>
<reference evidence="8 10" key="2">
    <citation type="submission" date="2020-02" db="EMBL/GenBank/DDBJ databases">
        <title>Genome sequence of Parvularcula flava strain NH6-79.</title>
        <authorList>
            <person name="Abdul Karim M.H."/>
            <person name="Lam M.Q."/>
            <person name="Chen S.J."/>
            <person name="Yahya A."/>
            <person name="Shahir S."/>
            <person name="Shamsir M.S."/>
            <person name="Chong C.S."/>
        </authorList>
    </citation>
    <scope>NUCLEOTIDE SEQUENCE [LARGE SCALE GENOMIC DNA]</scope>
    <source>
        <strain evidence="8 10">NH6-79</strain>
    </source>
</reference>
<feature type="domain" description="DUF202" evidence="6">
    <location>
        <begin position="19"/>
        <end position="82"/>
    </location>
</feature>
<feature type="transmembrane region" description="Helical" evidence="5">
    <location>
        <begin position="28"/>
        <end position="49"/>
    </location>
</feature>
<name>A0A8J3A251_9PROT</name>
<accession>A0A8J3A251</accession>
<dbReference type="GO" id="GO:0012505">
    <property type="term" value="C:endomembrane system"/>
    <property type="evidence" value="ECO:0007669"/>
    <property type="project" value="UniProtKB-SubCell"/>
</dbReference>
<dbReference type="EMBL" id="VCJR02000002">
    <property type="protein sequence ID" value="NHK28084.1"/>
    <property type="molecule type" value="Genomic_DNA"/>
</dbReference>
<sequence length="121" mass="13525">MGDSTNDLAMKRTYWAEDRTLLANERTFASWLQAGVTSVGLGLGFQALFRAVEPTWLAKTIATIFIFIGVLVFISAFYNACDILRRMKSHSAKPLPRRNLGIITFLFVLGSIALTIVLWLL</sequence>
<evidence type="ECO:0000256" key="1">
    <source>
        <dbReference type="ARBA" id="ARBA00004127"/>
    </source>
</evidence>
<gene>
    <name evidence="8" type="ORF">FF098_009235</name>
    <name evidence="7" type="ORF">GCM10011355_18580</name>
</gene>
<proteinExistence type="predicted"/>
<keyword evidence="4 5" id="KW-0472">Membrane</keyword>
<organism evidence="7 9">
    <name type="scientific">Aquisalinus luteolus</name>
    <dbReference type="NCBI Taxonomy" id="1566827"/>
    <lineage>
        <taxon>Bacteria</taxon>
        <taxon>Pseudomonadati</taxon>
        <taxon>Pseudomonadota</taxon>
        <taxon>Alphaproteobacteria</taxon>
        <taxon>Parvularculales</taxon>
        <taxon>Parvularculaceae</taxon>
        <taxon>Aquisalinus</taxon>
    </lineage>
</organism>
<dbReference type="AlphaFoldDB" id="A0A8J3A251"/>
<feature type="transmembrane region" description="Helical" evidence="5">
    <location>
        <begin position="100"/>
        <end position="120"/>
    </location>
</feature>
<evidence type="ECO:0000256" key="5">
    <source>
        <dbReference type="SAM" id="Phobius"/>
    </source>
</evidence>
<keyword evidence="2 5" id="KW-0812">Transmembrane</keyword>
<dbReference type="Pfam" id="PF02656">
    <property type="entry name" value="DUF202"/>
    <property type="match status" value="1"/>
</dbReference>
<comment type="caution">
    <text evidence="7">The sequence shown here is derived from an EMBL/GenBank/DDBJ whole genome shotgun (WGS) entry which is preliminary data.</text>
</comment>
<keyword evidence="10" id="KW-1185">Reference proteome</keyword>
<dbReference type="InterPro" id="IPR003807">
    <property type="entry name" value="DUF202"/>
</dbReference>
<evidence type="ECO:0000256" key="4">
    <source>
        <dbReference type="ARBA" id="ARBA00023136"/>
    </source>
</evidence>
<dbReference type="Proteomes" id="UP000621856">
    <property type="component" value="Unassembled WGS sequence"/>
</dbReference>
<reference evidence="7" key="3">
    <citation type="submission" date="2020-09" db="EMBL/GenBank/DDBJ databases">
        <authorList>
            <person name="Sun Q."/>
            <person name="Zhou Y."/>
        </authorList>
    </citation>
    <scope>NUCLEOTIDE SEQUENCE</scope>
    <source>
        <strain evidence="7">CGMCC 1.14984</strain>
    </source>
</reference>
<evidence type="ECO:0000313" key="9">
    <source>
        <dbReference type="Proteomes" id="UP000621856"/>
    </source>
</evidence>
<evidence type="ECO:0000313" key="7">
    <source>
        <dbReference type="EMBL" id="GGH97409.1"/>
    </source>
</evidence>
<reference evidence="7" key="1">
    <citation type="journal article" date="2014" name="Int. J. Syst. Evol. Microbiol.">
        <title>Complete genome sequence of Corynebacterium casei LMG S-19264T (=DSM 44701T), isolated from a smear-ripened cheese.</title>
        <authorList>
            <consortium name="US DOE Joint Genome Institute (JGI-PGF)"/>
            <person name="Walter F."/>
            <person name="Albersmeier A."/>
            <person name="Kalinowski J."/>
            <person name="Ruckert C."/>
        </authorList>
    </citation>
    <scope>NUCLEOTIDE SEQUENCE</scope>
    <source>
        <strain evidence="7">CGMCC 1.14984</strain>
    </source>
</reference>
<keyword evidence="3 5" id="KW-1133">Transmembrane helix</keyword>
<evidence type="ECO:0000313" key="10">
    <source>
        <dbReference type="Proteomes" id="UP000818603"/>
    </source>
</evidence>
<dbReference type="RefSeq" id="WP_155139790.1">
    <property type="nucleotide sequence ID" value="NZ_BMGZ01000002.1"/>
</dbReference>
<protein>
    <submittedName>
        <fullName evidence="8">DUF202 domain-containing protein</fullName>
    </submittedName>
</protein>
<evidence type="ECO:0000256" key="2">
    <source>
        <dbReference type="ARBA" id="ARBA00022692"/>
    </source>
</evidence>
<feature type="transmembrane region" description="Helical" evidence="5">
    <location>
        <begin position="61"/>
        <end position="80"/>
    </location>
</feature>
<evidence type="ECO:0000256" key="3">
    <source>
        <dbReference type="ARBA" id="ARBA00022989"/>
    </source>
</evidence>
<comment type="subcellular location">
    <subcellularLocation>
        <location evidence="1">Endomembrane system</location>
        <topology evidence="1">Multi-pass membrane protein</topology>
    </subcellularLocation>
</comment>